<sequence>MRPQHDATAASIDDTIRQLAYPEDEEREFKYMIRNDAPVRTQAIRRKPDCPSLGRLGSLPPELLLMICNFLDFQSLSRASQASLDLNALVHGLSAYHEMMEHAPDVLAVLGKTRLLHHHSASLLRQTLRSDRCVSCFEFGGFLLLPTCERVCLECLHRNPILWMIPITIAKQCFGLSDKDLGQIPVLHSIPDTYCVRFQVSRRRVYRLVNVKQIKQLALRVHGSPEKVLTFLPRVNVGTSATGNLSSLKTLHKASLEPPGRDMSLIRHSDQLGNDHFCGMASMRLPVLTDAGIDRGYLCRGCRVTHDRYRNRTLPPILQAKLDSPGVIPVLPLRAAMTRLHSRHEFLDHAKRCYGARQILAKQRKA</sequence>
<name>A0A0F7ZL08_9HYPO</name>
<dbReference type="EMBL" id="KQ030602">
    <property type="protein sequence ID" value="KJZ70870.1"/>
    <property type="molecule type" value="Genomic_DNA"/>
</dbReference>
<protein>
    <recommendedName>
        <fullName evidence="1">F-box domain-containing protein</fullName>
    </recommendedName>
</protein>
<evidence type="ECO:0000259" key="1">
    <source>
        <dbReference type="PROSITE" id="PS50181"/>
    </source>
</evidence>
<evidence type="ECO:0000313" key="2">
    <source>
        <dbReference type="EMBL" id="KJZ70870.1"/>
    </source>
</evidence>
<dbReference type="Pfam" id="PF12937">
    <property type="entry name" value="F-box-like"/>
    <property type="match status" value="1"/>
</dbReference>
<dbReference type="OrthoDB" id="4919559at2759"/>
<dbReference type="InterPro" id="IPR001810">
    <property type="entry name" value="F-box_dom"/>
</dbReference>
<dbReference type="Gene3D" id="1.20.1280.50">
    <property type="match status" value="1"/>
</dbReference>
<gene>
    <name evidence="2" type="ORF">HIM_09735</name>
</gene>
<reference evidence="2 3" key="1">
    <citation type="journal article" date="2014" name="Genome Biol. Evol.">
        <title>Comparative genomics and transcriptomics analyses reveal divergent lifestyle features of nematode endoparasitic fungus Hirsutella minnesotensis.</title>
        <authorList>
            <person name="Lai Y."/>
            <person name="Liu K."/>
            <person name="Zhang X."/>
            <person name="Zhang X."/>
            <person name="Li K."/>
            <person name="Wang N."/>
            <person name="Shu C."/>
            <person name="Wu Y."/>
            <person name="Wang C."/>
            <person name="Bushley K.E."/>
            <person name="Xiang M."/>
            <person name="Liu X."/>
        </authorList>
    </citation>
    <scope>NUCLEOTIDE SEQUENCE [LARGE SCALE GENOMIC DNA]</scope>
    <source>
        <strain evidence="2 3">3608</strain>
    </source>
</reference>
<dbReference type="InterPro" id="IPR036047">
    <property type="entry name" value="F-box-like_dom_sf"/>
</dbReference>
<proteinExistence type="predicted"/>
<dbReference type="AlphaFoldDB" id="A0A0F7ZL08"/>
<accession>A0A0F7ZL08</accession>
<evidence type="ECO:0000313" key="3">
    <source>
        <dbReference type="Proteomes" id="UP000054481"/>
    </source>
</evidence>
<dbReference type="SUPFAM" id="SSF81383">
    <property type="entry name" value="F-box domain"/>
    <property type="match status" value="1"/>
</dbReference>
<feature type="domain" description="F-box" evidence="1">
    <location>
        <begin position="53"/>
        <end position="99"/>
    </location>
</feature>
<organism evidence="2 3">
    <name type="scientific">Hirsutella minnesotensis 3608</name>
    <dbReference type="NCBI Taxonomy" id="1043627"/>
    <lineage>
        <taxon>Eukaryota</taxon>
        <taxon>Fungi</taxon>
        <taxon>Dikarya</taxon>
        <taxon>Ascomycota</taxon>
        <taxon>Pezizomycotina</taxon>
        <taxon>Sordariomycetes</taxon>
        <taxon>Hypocreomycetidae</taxon>
        <taxon>Hypocreales</taxon>
        <taxon>Ophiocordycipitaceae</taxon>
        <taxon>Hirsutella</taxon>
    </lineage>
</organism>
<dbReference type="PROSITE" id="PS50181">
    <property type="entry name" value="FBOX"/>
    <property type="match status" value="1"/>
</dbReference>
<dbReference type="Proteomes" id="UP000054481">
    <property type="component" value="Unassembled WGS sequence"/>
</dbReference>
<keyword evidence="3" id="KW-1185">Reference proteome</keyword>